<feature type="region of interest" description="Disordered" evidence="5">
    <location>
        <begin position="166"/>
        <end position="201"/>
    </location>
</feature>
<evidence type="ECO:0000256" key="4">
    <source>
        <dbReference type="PROSITE-ProRule" id="PRU00221"/>
    </source>
</evidence>
<dbReference type="PANTHER" id="PTHR14221">
    <property type="entry name" value="WD REPEAT DOMAIN 44"/>
    <property type="match status" value="1"/>
</dbReference>
<keyword evidence="2 4" id="KW-0853">WD repeat</keyword>
<feature type="compositionally biased region" description="Polar residues" evidence="5">
    <location>
        <begin position="166"/>
        <end position="175"/>
    </location>
</feature>
<reference evidence="6 7" key="1">
    <citation type="submission" date="2024-11" db="EMBL/GenBank/DDBJ databases">
        <title>Adaptive evolution of stress response genes in parasites aligns with host niche diversity.</title>
        <authorList>
            <person name="Hahn C."/>
            <person name="Resl P."/>
        </authorList>
    </citation>
    <scope>NUCLEOTIDE SEQUENCE [LARGE SCALE GENOMIC DNA]</scope>
    <source>
        <strain evidence="6">EGGRZ-B1_66</strain>
        <tissue evidence="6">Body</tissue>
    </source>
</reference>
<evidence type="ECO:0000313" key="7">
    <source>
        <dbReference type="Proteomes" id="UP001626550"/>
    </source>
</evidence>
<proteinExistence type="predicted"/>
<dbReference type="PANTHER" id="PTHR14221:SF0">
    <property type="entry name" value="WD REPEAT-CONTAINING PROTEIN 44"/>
    <property type="match status" value="1"/>
</dbReference>
<feature type="compositionally biased region" description="Polar residues" evidence="5">
    <location>
        <begin position="119"/>
        <end position="147"/>
    </location>
</feature>
<evidence type="ECO:0000256" key="3">
    <source>
        <dbReference type="ARBA" id="ARBA00022737"/>
    </source>
</evidence>
<feature type="repeat" description="WD" evidence="4">
    <location>
        <begin position="249"/>
        <end position="284"/>
    </location>
</feature>
<keyword evidence="3" id="KW-0677">Repeat</keyword>
<protein>
    <recommendedName>
        <fullName evidence="1">WD repeat-containing protein 44</fullName>
    </recommendedName>
</protein>
<dbReference type="InterPro" id="IPR040324">
    <property type="entry name" value="WDR44/Dgr2"/>
</dbReference>
<dbReference type="InterPro" id="IPR015943">
    <property type="entry name" value="WD40/YVTN_repeat-like_dom_sf"/>
</dbReference>
<dbReference type="SMART" id="SM00320">
    <property type="entry name" value="WD40"/>
    <property type="match status" value="5"/>
</dbReference>
<organism evidence="6 7">
    <name type="scientific">Cichlidogyrus casuarinus</name>
    <dbReference type="NCBI Taxonomy" id="1844966"/>
    <lineage>
        <taxon>Eukaryota</taxon>
        <taxon>Metazoa</taxon>
        <taxon>Spiralia</taxon>
        <taxon>Lophotrochozoa</taxon>
        <taxon>Platyhelminthes</taxon>
        <taxon>Monogenea</taxon>
        <taxon>Monopisthocotylea</taxon>
        <taxon>Dactylogyridea</taxon>
        <taxon>Ancyrocephalidae</taxon>
        <taxon>Cichlidogyrus</taxon>
    </lineage>
</organism>
<evidence type="ECO:0000256" key="2">
    <source>
        <dbReference type="ARBA" id="ARBA00022574"/>
    </source>
</evidence>
<dbReference type="EMBL" id="JBJKFK010000058">
    <property type="protein sequence ID" value="KAL3320353.1"/>
    <property type="molecule type" value="Genomic_DNA"/>
</dbReference>
<gene>
    <name evidence="6" type="primary">WDR44</name>
    <name evidence="6" type="ORF">Ciccas_000965</name>
</gene>
<feature type="repeat" description="WD" evidence="4">
    <location>
        <begin position="72"/>
        <end position="103"/>
    </location>
</feature>
<dbReference type="PROSITE" id="PS50082">
    <property type="entry name" value="WD_REPEATS_2"/>
    <property type="match status" value="2"/>
</dbReference>
<comment type="caution">
    <text evidence="6">The sequence shown here is derived from an EMBL/GenBank/DDBJ whole genome shotgun (WGS) entry which is preliminary data.</text>
</comment>
<dbReference type="SUPFAM" id="SSF50978">
    <property type="entry name" value="WD40 repeat-like"/>
    <property type="match status" value="1"/>
</dbReference>
<evidence type="ECO:0000256" key="5">
    <source>
        <dbReference type="SAM" id="MobiDB-lite"/>
    </source>
</evidence>
<name>A0ABD2QLN4_9PLAT</name>
<dbReference type="Gene3D" id="2.130.10.10">
    <property type="entry name" value="YVTN repeat-like/Quinoprotein amine dehydrogenase"/>
    <property type="match status" value="1"/>
</dbReference>
<dbReference type="InterPro" id="IPR001680">
    <property type="entry name" value="WD40_rpt"/>
</dbReference>
<dbReference type="Pfam" id="PF00400">
    <property type="entry name" value="WD40"/>
    <property type="match status" value="4"/>
</dbReference>
<evidence type="ECO:0000256" key="1">
    <source>
        <dbReference type="ARBA" id="ARBA00021207"/>
    </source>
</evidence>
<feature type="region of interest" description="Disordered" evidence="5">
    <location>
        <begin position="119"/>
        <end position="151"/>
    </location>
</feature>
<dbReference type="InterPro" id="IPR036322">
    <property type="entry name" value="WD40_repeat_dom_sf"/>
</dbReference>
<feature type="compositionally biased region" description="Basic and acidic residues" evidence="5">
    <location>
        <begin position="176"/>
        <end position="200"/>
    </location>
</feature>
<evidence type="ECO:0000313" key="6">
    <source>
        <dbReference type="EMBL" id="KAL3320353.1"/>
    </source>
</evidence>
<accession>A0ABD2QLN4</accession>
<dbReference type="PROSITE" id="PS50294">
    <property type="entry name" value="WD_REPEATS_REGION"/>
    <property type="match status" value="2"/>
</dbReference>
<sequence length="586" mass="66276">MSFTVLSRDMDRPLRYIKGAFSFMKSRSKIFKTEGESSGEDEAITGKQGIVIRSSRRMKGRRDFLQIKRIQQLSNKGAVWTMRFSPCGRLLATAGQDGVIRVWVLRQWADSFRNLQKTTSSQYEDVMSSSKKSSQNDTLQIPSCSSSEKTHLPFDEASVNSIWRSDENASSCSSNGERDRQNPQESYKKAESESSDRRSPFDPVTLCEFHAEGEVITEMAFSKSLYILSTSVGRIVRLWHVSCPQALCMFSHNDTVTSLVFHPLDDRLFLSGSLDGKVRLWSIQEKIVKYWFEVPVPSALPATTTSNFFTRSHAFINSFALPDAQQEEGFISAPSRPKTVITCVAFACDANRVVVGSYDGRVIFFDACLTYITFIAIRRGLSYSTNCRVTAIEVDPVDSTKTGQFFYLQREFIDWQILVTSNDSRVRLVDARDYHILCKYRGFINPRCLIRASFSPTGHYVITGSENNMFYIWRKQIIMNKIGRFSTSRKDRNKYWEAVRAHDATVTVAIFSPNPNMILNRKPLRTPPLTNPAALIPGKDSPNGLSQTTNVDNYMGEIVVSADCRGKICVFKNSLSSDALLKVPEF</sequence>
<keyword evidence="7" id="KW-1185">Reference proteome</keyword>
<dbReference type="Proteomes" id="UP001626550">
    <property type="component" value="Unassembled WGS sequence"/>
</dbReference>
<dbReference type="AlphaFoldDB" id="A0ABD2QLN4"/>